<protein>
    <recommendedName>
        <fullName evidence="2">Large ribosomal subunit protein mL59 domain-containing protein</fullName>
    </recommendedName>
</protein>
<evidence type="ECO:0000313" key="3">
    <source>
        <dbReference type="EMBL" id="CAE0478902.1"/>
    </source>
</evidence>
<proteinExistence type="predicted"/>
<dbReference type="EMBL" id="HBIO01031011">
    <property type="protein sequence ID" value="CAE0478902.1"/>
    <property type="molecule type" value="Transcribed_RNA"/>
</dbReference>
<organism evidence="3">
    <name type="scientific">Chaetoceros debilis</name>
    <dbReference type="NCBI Taxonomy" id="122233"/>
    <lineage>
        <taxon>Eukaryota</taxon>
        <taxon>Sar</taxon>
        <taxon>Stramenopiles</taxon>
        <taxon>Ochrophyta</taxon>
        <taxon>Bacillariophyta</taxon>
        <taxon>Coscinodiscophyceae</taxon>
        <taxon>Chaetocerotophycidae</taxon>
        <taxon>Chaetocerotales</taxon>
        <taxon>Chaetocerotaceae</taxon>
        <taxon>Chaetoceros</taxon>
    </lineage>
</organism>
<name>A0A7S3QJH4_9STRA</name>
<accession>A0A7S3QJH4</accession>
<evidence type="ECO:0000256" key="1">
    <source>
        <dbReference type="SAM" id="MobiDB-lite"/>
    </source>
</evidence>
<dbReference type="AlphaFoldDB" id="A0A7S3QJH4"/>
<gene>
    <name evidence="3" type="ORF">CDEB00056_LOCUS23755</name>
</gene>
<evidence type="ECO:0000259" key="2">
    <source>
        <dbReference type="Pfam" id="PF18126"/>
    </source>
</evidence>
<reference evidence="3" key="1">
    <citation type="submission" date="2021-01" db="EMBL/GenBank/DDBJ databases">
        <authorList>
            <person name="Corre E."/>
            <person name="Pelletier E."/>
            <person name="Niang G."/>
            <person name="Scheremetjew M."/>
            <person name="Finn R."/>
            <person name="Kale V."/>
            <person name="Holt S."/>
            <person name="Cochrane G."/>
            <person name="Meng A."/>
            <person name="Brown T."/>
            <person name="Cohen L."/>
        </authorList>
    </citation>
    <scope>NUCLEOTIDE SEQUENCE</scope>
    <source>
        <strain evidence="3">MM31A-1</strain>
    </source>
</reference>
<feature type="region of interest" description="Disordered" evidence="1">
    <location>
        <begin position="134"/>
        <end position="156"/>
    </location>
</feature>
<sequence length="156" mass="17783">MAPYAGALKRIPSALQKLHAKGLAALLPEKIVDPMSTLERWKKPVVSRRIAKDLRKRAIKNGTYGAYDSEKGIGWEKSWDEGLFGGKNVGKINWMEVRGFKDTKRERTRESRAQRVELLLETADDKIAEFRQKFRDSKPEGGVENDLKRRIKGSSK</sequence>
<feature type="domain" description="Large ribosomal subunit protein mL59" evidence="2">
    <location>
        <begin position="39"/>
        <end position="132"/>
    </location>
</feature>
<dbReference type="Pfam" id="PF18126">
    <property type="entry name" value="Mitoc_mL59"/>
    <property type="match status" value="1"/>
</dbReference>
<feature type="compositionally biased region" description="Basic and acidic residues" evidence="1">
    <location>
        <begin position="134"/>
        <end position="148"/>
    </location>
</feature>
<dbReference type="InterPro" id="IPR040922">
    <property type="entry name" value="Ribosomal_mL59_dom"/>
</dbReference>